<organism evidence="2 3">
    <name type="scientific">Candidatus Abawacabacteria bacterium RBG_16_42_10</name>
    <dbReference type="NCBI Taxonomy" id="1817814"/>
    <lineage>
        <taxon>Bacteria</taxon>
        <taxon>Candidatus Abawacaibacteriota</taxon>
    </lineage>
</organism>
<keyword evidence="1" id="KW-0472">Membrane</keyword>
<evidence type="ECO:0000313" key="2">
    <source>
        <dbReference type="EMBL" id="OGC82464.1"/>
    </source>
</evidence>
<name>A0A1F4XLJ9_9BACT</name>
<evidence type="ECO:0000256" key="1">
    <source>
        <dbReference type="SAM" id="Phobius"/>
    </source>
</evidence>
<sequence>MQFNDQRLTDSELVTVDVTDVFDESLDDTDCVEPEGPAPVIVFPPGLPNIVVPPPEKLPITGTMAAIGILSVIVGWRLRRRNN</sequence>
<dbReference type="Proteomes" id="UP000177614">
    <property type="component" value="Unassembled WGS sequence"/>
</dbReference>
<keyword evidence="1" id="KW-1133">Transmembrane helix</keyword>
<comment type="caution">
    <text evidence="2">The sequence shown here is derived from an EMBL/GenBank/DDBJ whole genome shotgun (WGS) entry which is preliminary data.</text>
</comment>
<accession>A0A1F4XLJ9</accession>
<feature type="transmembrane region" description="Helical" evidence="1">
    <location>
        <begin position="58"/>
        <end position="78"/>
    </location>
</feature>
<proteinExistence type="predicted"/>
<dbReference type="EMBL" id="MEWR01000006">
    <property type="protein sequence ID" value="OGC82464.1"/>
    <property type="molecule type" value="Genomic_DNA"/>
</dbReference>
<keyword evidence="1" id="KW-0812">Transmembrane</keyword>
<dbReference type="AlphaFoldDB" id="A0A1F4XLJ9"/>
<gene>
    <name evidence="2" type="ORF">A2V81_00155</name>
</gene>
<protein>
    <submittedName>
        <fullName evidence="2">Uncharacterized protein</fullName>
    </submittedName>
</protein>
<evidence type="ECO:0000313" key="3">
    <source>
        <dbReference type="Proteomes" id="UP000177614"/>
    </source>
</evidence>
<reference evidence="2 3" key="1">
    <citation type="journal article" date="2016" name="Nat. Commun.">
        <title>Thousands of microbial genomes shed light on interconnected biogeochemical processes in an aquifer system.</title>
        <authorList>
            <person name="Anantharaman K."/>
            <person name="Brown C.T."/>
            <person name="Hug L.A."/>
            <person name="Sharon I."/>
            <person name="Castelle C.J."/>
            <person name="Probst A.J."/>
            <person name="Thomas B.C."/>
            <person name="Singh A."/>
            <person name="Wilkins M.J."/>
            <person name="Karaoz U."/>
            <person name="Brodie E.L."/>
            <person name="Williams K.H."/>
            <person name="Hubbard S.S."/>
            <person name="Banfield J.F."/>
        </authorList>
    </citation>
    <scope>NUCLEOTIDE SEQUENCE [LARGE SCALE GENOMIC DNA]</scope>
</reference>